<dbReference type="PANTHER" id="PTHR32305:SF15">
    <property type="entry name" value="PROTEIN RHSA-RELATED"/>
    <property type="match status" value="1"/>
</dbReference>
<evidence type="ECO:0000313" key="1">
    <source>
        <dbReference type="EMBL" id="RMO99009.1"/>
    </source>
</evidence>
<accession>A0A3M3ZY34</accession>
<dbReference type="NCBIfam" id="TIGR03696">
    <property type="entry name" value="Rhs_assc_core"/>
    <property type="match status" value="1"/>
</dbReference>
<dbReference type="Proteomes" id="UP000281604">
    <property type="component" value="Unassembled WGS sequence"/>
</dbReference>
<dbReference type="Gene3D" id="2.180.10.10">
    <property type="entry name" value="RHS repeat-associated core"/>
    <property type="match status" value="1"/>
</dbReference>
<sequence>MTASLHQYTPSLAVIDPRSLAVRNIAYYRRDAKEVIVARVQRHVFNTYGHLSQQWDPRLLDSGEIEIQPTQTARYSLSGQALQTESVDAGWRVACHDAAGVLYESWDGRGTCLRYAYDELMRPVSVFEQVSWDAPLLCVERFTYAGSGEEDAHNNRCGQLIRHDDQAGSLSREHFGVLAQPLTEVRRFCKSLAAPIWPESADDLEIDTYATCWRHDALGAVIEQKDALDHVQRFEVNVTGGARASWLDGTVLLKRATYNAFGDVEIEQAGNDVITTAYYSPVSGVLCSLKAESPSGKMLQDLHYQYDPVGNIEQVEDLAQPVQWDTQQRIQAVSTYTYDTLYQLISATGRESATYTIGPDLPGLKVFGAADDSRWRNYRQTYSYDSGGNLTRLRHNAGVRNTYTREMVVDPRSNRSVYKDGSPIDFAKAFDANGNQQNLSPGQVMQWDTRNHLRNVTQVQRDAPDGQDDDVETYVYDGGGQRVRKVRRAKTLGTEQVSEVRYLPGLEIRTRTSGETLHAVIAQAGRNSVHWLHWENGLRKGIDNDQVRYSLSDSVGSHTLELNQQAELISQESYYPYGGTAWWAAKNAIEATYKTVRYSGKERDATGLYYYGFRYYAPWLQRWISPDPAGDADGLNRYRMVRNNPVTYHDTDGLIATRTHFDEKDIEGFSSVFQSIKEGLSAAGLSAEETVFVMVGRSPQALGEYISASGFDTALLQVSGLGNMKKMPEISELGEVERTNRNNYLDGSLGEAFSQHKNAVLLDYSVTGSSIMETHKMLTQHFGSERTTIKMATISRFLNDDDLSASEAASFHHPDNLLYDTPRGKARLDYKNRGVMRLIKILHNEIDKGLSYTEKFHFTNIDSGETAGILEDKKSRLNGMMTSAIHQHKAISYTDIKDRNRRRFTPMVKNMHPHYSSPDDYIASYNFKRTYTGSFLHGIKKAVTGYRS</sequence>
<comment type="caution">
    <text evidence="1">The sequence shown here is derived from an EMBL/GenBank/DDBJ whole genome shotgun (WGS) entry which is preliminary data.</text>
</comment>
<evidence type="ECO:0000313" key="2">
    <source>
        <dbReference type="Proteomes" id="UP000281604"/>
    </source>
</evidence>
<protein>
    <submittedName>
        <fullName evidence="1">Putative insecticidal toxin protein</fullName>
    </submittedName>
</protein>
<organism evidence="1 2">
    <name type="scientific">Pseudomonas syringae pv. persicae</name>
    <dbReference type="NCBI Taxonomy" id="237306"/>
    <lineage>
        <taxon>Bacteria</taxon>
        <taxon>Pseudomonadati</taxon>
        <taxon>Pseudomonadota</taxon>
        <taxon>Gammaproteobacteria</taxon>
        <taxon>Pseudomonadales</taxon>
        <taxon>Pseudomonadaceae</taxon>
        <taxon>Pseudomonas</taxon>
    </lineage>
</organism>
<proteinExistence type="predicted"/>
<dbReference type="RefSeq" id="WP_058407577.1">
    <property type="nucleotide sequence ID" value="NZ_RBQE01000497.1"/>
</dbReference>
<name>A0A3M3ZY34_9PSED</name>
<dbReference type="EMBL" id="RBQE01000497">
    <property type="protein sequence ID" value="RMO99009.1"/>
    <property type="molecule type" value="Genomic_DNA"/>
</dbReference>
<dbReference type="InterPro" id="IPR022385">
    <property type="entry name" value="Rhs_assc_core"/>
</dbReference>
<dbReference type="PANTHER" id="PTHR32305">
    <property type="match status" value="1"/>
</dbReference>
<dbReference type="InterPro" id="IPR050708">
    <property type="entry name" value="T6SS_VgrG/RHS"/>
</dbReference>
<gene>
    <name evidence="1" type="ORF">ALQ30_03269</name>
</gene>
<dbReference type="AlphaFoldDB" id="A0A3M3ZY34"/>
<reference evidence="1 2" key="1">
    <citation type="submission" date="2018-08" db="EMBL/GenBank/DDBJ databases">
        <title>Recombination of ecologically and evolutionarily significant loci maintains genetic cohesion in the Pseudomonas syringae species complex.</title>
        <authorList>
            <person name="Dillon M."/>
            <person name="Thakur S."/>
            <person name="Almeida R.N.D."/>
            <person name="Weir B.S."/>
            <person name="Guttman D.S."/>
        </authorList>
    </citation>
    <scope>NUCLEOTIDE SEQUENCE [LARGE SCALE GENOMIC DNA]</scope>
    <source>
        <strain evidence="1 2">ICMP 3706</strain>
    </source>
</reference>